<evidence type="ECO:0000313" key="1">
    <source>
        <dbReference type="EMBL" id="MEQ2379284.1"/>
    </source>
</evidence>
<name>A0ABV1BUX3_9FIRM</name>
<gene>
    <name evidence="1" type="ORF">WMO14_05255</name>
</gene>
<dbReference type="Proteomes" id="UP001442364">
    <property type="component" value="Unassembled WGS sequence"/>
</dbReference>
<accession>A0ABV1BUX3</accession>
<proteinExistence type="predicted"/>
<evidence type="ECO:0000313" key="2">
    <source>
        <dbReference type="Proteomes" id="UP001442364"/>
    </source>
</evidence>
<protein>
    <submittedName>
        <fullName evidence="1">DUF4869 domain-containing protein</fullName>
    </submittedName>
</protein>
<comment type="caution">
    <text evidence="1">The sequence shown here is derived from an EMBL/GenBank/DDBJ whole genome shotgun (WGS) entry which is preliminary data.</text>
</comment>
<dbReference type="EMBL" id="JBBMER010000003">
    <property type="protein sequence ID" value="MEQ2379284.1"/>
    <property type="molecule type" value="Genomic_DNA"/>
</dbReference>
<dbReference type="RefSeq" id="WP_022501607.1">
    <property type="nucleotide sequence ID" value="NZ_DAWCMB010000060.1"/>
</dbReference>
<reference evidence="1 2" key="1">
    <citation type="submission" date="2024-03" db="EMBL/GenBank/DDBJ databases">
        <title>Human intestinal bacterial collection.</title>
        <authorList>
            <person name="Pauvert C."/>
            <person name="Hitch T.C.A."/>
            <person name="Clavel T."/>
        </authorList>
    </citation>
    <scope>NUCLEOTIDE SEQUENCE [LARGE SCALE GENOMIC DNA]</scope>
    <source>
        <strain evidence="1 2">CLA-AA-H255</strain>
    </source>
</reference>
<organism evidence="1 2">
    <name type="scientific">[Lactobacillus] rogosae</name>
    <dbReference type="NCBI Taxonomy" id="706562"/>
    <lineage>
        <taxon>Bacteria</taxon>
        <taxon>Bacillati</taxon>
        <taxon>Bacillota</taxon>
        <taxon>Clostridia</taxon>
        <taxon>Lachnospirales</taxon>
        <taxon>Lachnospiraceae</taxon>
        <taxon>Lachnospira</taxon>
    </lineage>
</organism>
<dbReference type="InterPro" id="IPR032360">
    <property type="entry name" value="DUF4869"/>
</dbReference>
<dbReference type="Pfam" id="PF16163">
    <property type="entry name" value="DUF4869"/>
    <property type="match status" value="1"/>
</dbReference>
<sequence length="145" mass="16422">MLNIYYGDMEEAVYNTAVYFKNTYEDNWITEPIVRDIIKDVDKSEVIDSNLIESPVLGKISPLALSGGTKTLILIINDKEKIFNASTCGNNCAKWLLKISENEDVTINLRHLMDFGAGRFNIKVLNTEKIVHNMSELLDEAMAYV</sequence>
<keyword evidence="2" id="KW-1185">Reference proteome</keyword>